<accession>A0ABW8YPS2</accession>
<gene>
    <name evidence="3" type="ORF">ABS767_14220</name>
</gene>
<dbReference type="RefSeq" id="WP_408079473.1">
    <property type="nucleotide sequence ID" value="NZ_JBELQC010000002.1"/>
</dbReference>
<evidence type="ECO:0000313" key="4">
    <source>
        <dbReference type="Proteomes" id="UP001629244"/>
    </source>
</evidence>
<dbReference type="InterPro" id="IPR051803">
    <property type="entry name" value="TA_system_RelE-like_toxin"/>
</dbReference>
<dbReference type="Gene3D" id="3.30.2310.20">
    <property type="entry name" value="RelE-like"/>
    <property type="match status" value="1"/>
</dbReference>
<dbReference type="PANTHER" id="PTHR33755">
    <property type="entry name" value="TOXIN PARE1-RELATED"/>
    <property type="match status" value="1"/>
</dbReference>
<protein>
    <submittedName>
        <fullName evidence="3">Type II toxin-antitoxin system RelE/ParE family toxin</fullName>
    </submittedName>
</protein>
<organism evidence="3 4">
    <name type="scientific">Sphingomonas plantiphila</name>
    <dbReference type="NCBI Taxonomy" id="3163295"/>
    <lineage>
        <taxon>Bacteria</taxon>
        <taxon>Pseudomonadati</taxon>
        <taxon>Pseudomonadota</taxon>
        <taxon>Alphaproteobacteria</taxon>
        <taxon>Sphingomonadales</taxon>
        <taxon>Sphingomonadaceae</taxon>
        <taxon>Sphingomonas</taxon>
    </lineage>
</organism>
<evidence type="ECO:0000256" key="1">
    <source>
        <dbReference type="ARBA" id="ARBA00006226"/>
    </source>
</evidence>
<evidence type="ECO:0000313" key="3">
    <source>
        <dbReference type="EMBL" id="MFL9842123.1"/>
    </source>
</evidence>
<proteinExistence type="inferred from homology"/>
<keyword evidence="2" id="KW-1277">Toxin-antitoxin system</keyword>
<dbReference type="EMBL" id="JBELQC010000002">
    <property type="protein sequence ID" value="MFL9842123.1"/>
    <property type="molecule type" value="Genomic_DNA"/>
</dbReference>
<dbReference type="InterPro" id="IPR035093">
    <property type="entry name" value="RelE/ParE_toxin_dom_sf"/>
</dbReference>
<sequence>MVQIVWTRRALTRLRLIRVYVEQFDPEAAGLLASRLMDAANSLRDFPHRGRPAERGRRELATVPPYVIRYLVKGQRVFINDIKHGRQRYD</sequence>
<evidence type="ECO:0000256" key="2">
    <source>
        <dbReference type="ARBA" id="ARBA00022649"/>
    </source>
</evidence>
<name>A0ABW8YPS2_9SPHN</name>
<keyword evidence="4" id="KW-1185">Reference proteome</keyword>
<dbReference type="Proteomes" id="UP001629244">
    <property type="component" value="Unassembled WGS sequence"/>
</dbReference>
<comment type="similarity">
    <text evidence="1">Belongs to the RelE toxin family.</text>
</comment>
<dbReference type="InterPro" id="IPR007712">
    <property type="entry name" value="RelE/ParE_toxin"/>
</dbReference>
<comment type="caution">
    <text evidence="3">The sequence shown here is derived from an EMBL/GenBank/DDBJ whole genome shotgun (WGS) entry which is preliminary data.</text>
</comment>
<reference evidence="3 4" key="1">
    <citation type="submission" date="2024-06" db="EMBL/GenBank/DDBJ databases">
        <authorList>
            <person name="Kaempfer P."/>
            <person name="Viver T."/>
        </authorList>
    </citation>
    <scope>NUCLEOTIDE SEQUENCE [LARGE SCALE GENOMIC DNA]</scope>
    <source>
        <strain evidence="3 4">ST-64</strain>
    </source>
</reference>
<dbReference type="Pfam" id="PF05016">
    <property type="entry name" value="ParE_toxin"/>
    <property type="match status" value="1"/>
</dbReference>